<proteinExistence type="predicted"/>
<evidence type="ECO:0000256" key="1">
    <source>
        <dbReference type="SAM" id="Phobius"/>
    </source>
</evidence>
<gene>
    <name evidence="2" type="ORF">EHS24_007125</name>
</gene>
<name>A0A427XXA8_9TREE</name>
<keyword evidence="1" id="KW-0472">Membrane</keyword>
<protein>
    <submittedName>
        <fullName evidence="2">Uncharacterized protein</fullName>
    </submittedName>
</protein>
<accession>A0A427XXA8</accession>
<sequence length="171" mass="18181">MSPRPSFGKACKACKALHRAGSDRASDAALLGRHLVSGPDVRRILSLISAAIVILVVLTLASSLYSSPYAVASVLALREAHLWRANYRPQDCPTDPLTAEAHCDRPCSPPPKQIVLLNPSASYGARRFGLGGTATLRSLVIVILLALAAWHLYATLDIAGAIHVSPQVMQP</sequence>
<comment type="caution">
    <text evidence="2">The sequence shown here is derived from an EMBL/GenBank/DDBJ whole genome shotgun (WGS) entry which is preliminary data.</text>
</comment>
<keyword evidence="1" id="KW-1133">Transmembrane helix</keyword>
<dbReference type="Proteomes" id="UP000279236">
    <property type="component" value="Unassembled WGS sequence"/>
</dbReference>
<dbReference type="RefSeq" id="XP_028477393.1">
    <property type="nucleotide sequence ID" value="XM_028622501.1"/>
</dbReference>
<dbReference type="GeneID" id="39591668"/>
<reference evidence="2 3" key="1">
    <citation type="submission" date="2018-11" db="EMBL/GenBank/DDBJ databases">
        <title>Genome sequence of Apiotrichum porosum DSM 27194.</title>
        <authorList>
            <person name="Aliyu H."/>
            <person name="Gorte O."/>
            <person name="Ochsenreither K."/>
        </authorList>
    </citation>
    <scope>NUCLEOTIDE SEQUENCE [LARGE SCALE GENOMIC DNA]</scope>
    <source>
        <strain evidence="2 3">DSM 27194</strain>
    </source>
</reference>
<feature type="transmembrane region" description="Helical" evidence="1">
    <location>
        <begin position="134"/>
        <end position="153"/>
    </location>
</feature>
<keyword evidence="3" id="KW-1185">Reference proteome</keyword>
<evidence type="ECO:0000313" key="2">
    <source>
        <dbReference type="EMBL" id="RSH83441.1"/>
    </source>
</evidence>
<dbReference type="AlphaFoldDB" id="A0A427XXA8"/>
<evidence type="ECO:0000313" key="3">
    <source>
        <dbReference type="Proteomes" id="UP000279236"/>
    </source>
</evidence>
<organism evidence="2 3">
    <name type="scientific">Apiotrichum porosum</name>
    <dbReference type="NCBI Taxonomy" id="105984"/>
    <lineage>
        <taxon>Eukaryota</taxon>
        <taxon>Fungi</taxon>
        <taxon>Dikarya</taxon>
        <taxon>Basidiomycota</taxon>
        <taxon>Agaricomycotina</taxon>
        <taxon>Tremellomycetes</taxon>
        <taxon>Trichosporonales</taxon>
        <taxon>Trichosporonaceae</taxon>
        <taxon>Apiotrichum</taxon>
    </lineage>
</organism>
<keyword evidence="1" id="KW-0812">Transmembrane</keyword>
<dbReference type="EMBL" id="RSCE01000004">
    <property type="protein sequence ID" value="RSH83441.1"/>
    <property type="molecule type" value="Genomic_DNA"/>
</dbReference>
<feature type="transmembrane region" description="Helical" evidence="1">
    <location>
        <begin position="44"/>
        <end position="65"/>
    </location>
</feature>